<dbReference type="PANTHER" id="PTHR43297:SF14">
    <property type="entry name" value="ATPASE AAA-TYPE CORE DOMAIN-CONTAINING PROTEIN"/>
    <property type="match status" value="1"/>
</dbReference>
<evidence type="ECO:0000256" key="3">
    <source>
        <dbReference type="ARBA" id="ARBA00022475"/>
    </source>
</evidence>
<keyword evidence="8" id="KW-0472">Membrane</keyword>
<dbReference type="InterPro" id="IPR003439">
    <property type="entry name" value="ABC_transporter-like_ATP-bd"/>
</dbReference>
<dbReference type="RefSeq" id="WP_077076691.1">
    <property type="nucleotide sequence ID" value="NZ_LT671858.1"/>
</dbReference>
<keyword evidence="4" id="KW-0997">Cell inner membrane</keyword>
<dbReference type="EMBL" id="LT719092">
    <property type="protein sequence ID" value="SJK85598.1"/>
    <property type="molecule type" value="Genomic_DNA"/>
</dbReference>
<dbReference type="Pfam" id="PF00005">
    <property type="entry name" value="ABC_tran"/>
    <property type="match status" value="1"/>
</dbReference>
<keyword evidence="6" id="KW-0067">ATP-binding</keyword>
<keyword evidence="5" id="KW-0547">Nucleotide-binding</keyword>
<organism evidence="10 13">
    <name type="scientific">Cuniculiplasma divulgatum</name>
    <dbReference type="NCBI Taxonomy" id="1673428"/>
    <lineage>
        <taxon>Archaea</taxon>
        <taxon>Methanobacteriati</taxon>
        <taxon>Thermoplasmatota</taxon>
        <taxon>Thermoplasmata</taxon>
        <taxon>Thermoplasmatales</taxon>
        <taxon>Cuniculiplasmataceae</taxon>
        <taxon>Cuniculiplasma</taxon>
    </lineage>
</organism>
<keyword evidence="7" id="KW-1278">Translocase</keyword>
<dbReference type="Proteomes" id="UP000187822">
    <property type="component" value="Chromosome I"/>
</dbReference>
<evidence type="ECO:0000259" key="9">
    <source>
        <dbReference type="PROSITE" id="PS50893"/>
    </source>
</evidence>
<dbReference type="AlphaFoldDB" id="A0A1N5WKW5"/>
<dbReference type="InterPro" id="IPR013563">
    <property type="entry name" value="Oligopep_ABC_C"/>
</dbReference>
<name>A0A1N5WKW5_9ARCH</name>
<dbReference type="InterPro" id="IPR003593">
    <property type="entry name" value="AAA+_ATPase"/>
</dbReference>
<dbReference type="STRING" id="1673428.CPM_1820"/>
<evidence type="ECO:0000256" key="4">
    <source>
        <dbReference type="ARBA" id="ARBA00022519"/>
    </source>
</evidence>
<evidence type="ECO:0000256" key="8">
    <source>
        <dbReference type="ARBA" id="ARBA00023136"/>
    </source>
</evidence>
<evidence type="ECO:0000313" key="10">
    <source>
        <dbReference type="EMBL" id="SIM85869.1"/>
    </source>
</evidence>
<evidence type="ECO:0000256" key="6">
    <source>
        <dbReference type="ARBA" id="ARBA00022840"/>
    </source>
</evidence>
<dbReference type="EMBL" id="LT671858">
    <property type="protein sequence ID" value="SIM85869.1"/>
    <property type="molecule type" value="Genomic_DNA"/>
</dbReference>
<reference evidence="12" key="2">
    <citation type="submission" date="2016-06" db="EMBL/GenBank/DDBJ databases">
        <authorList>
            <person name="Toshchakov V.S."/>
        </authorList>
    </citation>
    <scope>NUCLEOTIDE SEQUENCE [LARGE SCALE GENOMIC DNA]</scope>
    <source>
        <strain>PM4 (JCM 30641</strain>
        <strain evidence="12">\VKM B-2940)</strain>
    </source>
</reference>
<dbReference type="NCBIfam" id="TIGR01727">
    <property type="entry name" value="oligo_HPY"/>
    <property type="match status" value="1"/>
</dbReference>
<evidence type="ECO:0000313" key="12">
    <source>
        <dbReference type="Proteomes" id="UP000187822"/>
    </source>
</evidence>
<dbReference type="GO" id="GO:0005886">
    <property type="term" value="C:plasma membrane"/>
    <property type="evidence" value="ECO:0007669"/>
    <property type="project" value="UniProtKB-SubCell"/>
</dbReference>
<dbReference type="OrthoDB" id="18209at2157"/>
<dbReference type="SMART" id="SM00382">
    <property type="entry name" value="AAA"/>
    <property type="match status" value="1"/>
</dbReference>
<dbReference type="Gene3D" id="3.40.50.300">
    <property type="entry name" value="P-loop containing nucleotide triphosphate hydrolases"/>
    <property type="match status" value="2"/>
</dbReference>
<protein>
    <submittedName>
        <fullName evidence="10">PepT family ABC transporter ATPase</fullName>
    </submittedName>
</protein>
<feature type="domain" description="ABC transporter" evidence="9">
    <location>
        <begin position="14"/>
        <end position="439"/>
    </location>
</feature>
<evidence type="ECO:0000313" key="11">
    <source>
        <dbReference type="EMBL" id="SJK85598.1"/>
    </source>
</evidence>
<dbReference type="GO" id="GO:0005524">
    <property type="term" value="F:ATP binding"/>
    <property type="evidence" value="ECO:0007669"/>
    <property type="project" value="UniProtKB-KW"/>
</dbReference>
<dbReference type="Proteomes" id="UP000195607">
    <property type="component" value="Chromosome I"/>
</dbReference>
<dbReference type="InterPro" id="IPR027417">
    <property type="entry name" value="P-loop_NTPase"/>
</dbReference>
<keyword evidence="2" id="KW-0813">Transport</keyword>
<comment type="subcellular location">
    <subcellularLocation>
        <location evidence="1">Cell membrane</location>
        <topology evidence="1">Peripheral membrane protein</topology>
    </subcellularLocation>
</comment>
<reference evidence="11" key="3">
    <citation type="submission" date="2016-06" db="EMBL/GenBank/DDBJ databases">
        <authorList>
            <person name="Olsen C.W."/>
            <person name="Carey S."/>
            <person name="Hinshaw L."/>
            <person name="Karasin A.I."/>
        </authorList>
    </citation>
    <scope>NUCLEOTIDE SEQUENCE [LARGE SCALE GENOMIC DNA]</scope>
    <source>
        <strain evidence="11">PM4</strain>
    </source>
</reference>
<evidence type="ECO:0000256" key="1">
    <source>
        <dbReference type="ARBA" id="ARBA00004202"/>
    </source>
</evidence>
<dbReference type="GO" id="GO:0015833">
    <property type="term" value="P:peptide transport"/>
    <property type="evidence" value="ECO:0007669"/>
    <property type="project" value="InterPro"/>
</dbReference>
<keyword evidence="3" id="KW-1003">Cell membrane</keyword>
<proteinExistence type="predicted"/>
<dbReference type="InterPro" id="IPR050388">
    <property type="entry name" value="ABC_Ni/Peptide_Import"/>
</dbReference>
<evidence type="ECO:0000256" key="7">
    <source>
        <dbReference type="ARBA" id="ARBA00022967"/>
    </source>
</evidence>
<keyword evidence="12" id="KW-1185">Reference proteome</keyword>
<dbReference type="GeneID" id="41589118"/>
<dbReference type="PROSITE" id="PS50893">
    <property type="entry name" value="ABC_TRANSPORTER_2"/>
    <property type="match status" value="1"/>
</dbReference>
<evidence type="ECO:0000313" key="13">
    <source>
        <dbReference type="Proteomes" id="UP000195607"/>
    </source>
</evidence>
<sequence>MDKSSSKSKAQISLSVENLITSLTVNGINYRSLDGISLTIKKGEVYGLTGESNSGKTLLAESIMNLIPENKGMVESGNVIFNKINTMYYHTGETRKSLFSIKKDKEVKKKKPKNYDKLMEELRGKRISYLMQDSFHSLNPSMTIGDHMVEVLMRHRIPEIGRNIIKKSKLTRDSFIDFLEEVKGIKVFKKRESMVVDYCKTNGLDSHISEVMEIVENDIDYEMPVSLLMDKVNPGLKEKQVRQIEKISDYYNLLSRIDMMKLEMCSSDLPERENLKLNIKTLERECNKKYFPLKISLLFSKRFMLKEFVKEARAYSIETMKSIGIERAESIFNKYHDQLPPGIRHLCLFGLAIIGDPDLMILDEPTSSMDTFTQTKLLDSVRKLSHSKGKTVLFITNEIALLAGIAGRLGIIYAGNLIEESTTLEIFNNSKHPFTIDYLSSSKVSMEGTENNVPLEFIQGEPPDLVNPPSGCKFHPRCKFAMDVCSVKVPGMIEVSRNHRVACFLYSDKTEVQ</sequence>
<dbReference type="SUPFAM" id="SSF52540">
    <property type="entry name" value="P-loop containing nucleoside triphosphate hydrolases"/>
    <property type="match status" value="1"/>
</dbReference>
<dbReference type="KEGG" id="cdiv:CPM_1820"/>
<reference evidence="10 13" key="1">
    <citation type="submission" date="2016-04" db="EMBL/GenBank/DDBJ databases">
        <authorList>
            <person name="Evans L.H."/>
            <person name="Alamgir A."/>
            <person name="Owens N."/>
            <person name="Weber N.D."/>
            <person name="Virtaneva K."/>
            <person name="Barbian K."/>
            <person name="Babar A."/>
            <person name="Rosenke K."/>
        </authorList>
    </citation>
    <scope>NUCLEOTIDE SEQUENCE [LARGE SCALE GENOMIC DNA]</scope>
    <source>
        <strain evidence="10">S5</strain>
        <strain evidence="13">S5(T) (JCM 30642 \VKM B-2941)</strain>
    </source>
</reference>
<evidence type="ECO:0000256" key="5">
    <source>
        <dbReference type="ARBA" id="ARBA00022741"/>
    </source>
</evidence>
<dbReference type="GO" id="GO:0016887">
    <property type="term" value="F:ATP hydrolysis activity"/>
    <property type="evidence" value="ECO:0007669"/>
    <property type="project" value="InterPro"/>
</dbReference>
<accession>A0A1N5WKW5</accession>
<dbReference type="PANTHER" id="PTHR43297">
    <property type="entry name" value="OLIGOPEPTIDE TRANSPORT ATP-BINDING PROTEIN APPD"/>
    <property type="match status" value="1"/>
</dbReference>
<gene>
    <name evidence="11" type="ORF">CPM_1820</name>
    <name evidence="10" type="ORF">CSP5_1881</name>
</gene>
<evidence type="ECO:0000256" key="2">
    <source>
        <dbReference type="ARBA" id="ARBA00022448"/>
    </source>
</evidence>
<dbReference type="Pfam" id="PF08352">
    <property type="entry name" value="oligo_HPY"/>
    <property type="match status" value="1"/>
</dbReference>